<evidence type="ECO:0000256" key="1">
    <source>
        <dbReference type="ARBA" id="ARBA00022679"/>
    </source>
</evidence>
<dbReference type="InterPro" id="IPR002173">
    <property type="entry name" value="Carboh/pur_kinase_PfkB_CS"/>
</dbReference>
<keyword evidence="1" id="KW-0808">Transferase</keyword>
<dbReference type="InterPro" id="IPR011611">
    <property type="entry name" value="PfkB_dom"/>
</dbReference>
<dbReference type="AlphaFoldDB" id="A0AAV1ZIU7"/>
<dbReference type="PANTHER" id="PTHR42909">
    <property type="entry name" value="ZGC:136858"/>
    <property type="match status" value="1"/>
</dbReference>
<accession>A0AAV1ZIU7</accession>
<evidence type="ECO:0000313" key="6">
    <source>
        <dbReference type="Proteomes" id="UP001497382"/>
    </source>
</evidence>
<dbReference type="Proteomes" id="UP001497382">
    <property type="component" value="Unassembled WGS sequence"/>
</dbReference>
<dbReference type="GO" id="GO:0006796">
    <property type="term" value="P:phosphate-containing compound metabolic process"/>
    <property type="evidence" value="ECO:0007669"/>
    <property type="project" value="UniProtKB-ARBA"/>
</dbReference>
<dbReference type="GO" id="GO:0005737">
    <property type="term" value="C:cytoplasm"/>
    <property type="evidence" value="ECO:0007669"/>
    <property type="project" value="TreeGrafter"/>
</dbReference>
<dbReference type="GO" id="GO:0046872">
    <property type="term" value="F:metal ion binding"/>
    <property type="evidence" value="ECO:0007669"/>
    <property type="project" value="UniProtKB-KW"/>
</dbReference>
<feature type="domain" description="Carbohydrate kinase PfkB" evidence="4">
    <location>
        <begin position="8"/>
        <end position="304"/>
    </location>
</feature>
<dbReference type="GO" id="GO:0016798">
    <property type="term" value="F:hydrolase activity, acting on glycosyl bonds"/>
    <property type="evidence" value="ECO:0007669"/>
    <property type="project" value="TreeGrafter"/>
</dbReference>
<dbReference type="CDD" id="cd01941">
    <property type="entry name" value="YeiC_kinase_like"/>
    <property type="match status" value="1"/>
</dbReference>
<reference evidence="5 6" key="1">
    <citation type="submission" date="2024-04" db="EMBL/GenBank/DDBJ databases">
        <authorList>
            <person name="Rising A."/>
            <person name="Reimegard J."/>
            <person name="Sonavane S."/>
            <person name="Akerstrom W."/>
            <person name="Nylinder S."/>
            <person name="Hedman E."/>
            <person name="Kallberg Y."/>
        </authorList>
    </citation>
    <scope>NUCLEOTIDE SEQUENCE [LARGE SCALE GENOMIC DNA]</scope>
</reference>
<proteinExistence type="predicted"/>
<sequence>MDGRTLDGKVESTAGGVGRNLADCLARLHQNPFFVSSVGAREHAQALLSKMKHMDTSGIKIVADARTATCIVVLDHCGECLFVIGDMDIHDSLVPEQVEAHRSIMSAAPLVVIDGNIPLKSLDRIFHLCSEKRIPVWFEPTDLSRAMRPFQASPMWRSALAYASPNMNELRVMHNAVFGTDFQLSEGLGDNLEGILNECLALGIPLLDHSMHTLVVTLGPHGALLITKLCSESYFPTGQDSIPTGKPRAIYYPAPKPGKIVSVSGAGDCFAAGMIGSILKGLQPDECIRSGQRAALLSLASHLAVPNTISPNVIYSTENSNFLSPVSMVL</sequence>
<evidence type="ECO:0000259" key="4">
    <source>
        <dbReference type="Pfam" id="PF00294"/>
    </source>
</evidence>
<dbReference type="Pfam" id="PF00294">
    <property type="entry name" value="PfkB"/>
    <property type="match status" value="1"/>
</dbReference>
<evidence type="ECO:0000256" key="2">
    <source>
        <dbReference type="ARBA" id="ARBA00022723"/>
    </source>
</evidence>
<dbReference type="Gene3D" id="3.40.1190.20">
    <property type="match status" value="1"/>
</dbReference>
<name>A0AAV1ZIU7_9ARAC</name>
<dbReference type="PANTHER" id="PTHR42909:SF1">
    <property type="entry name" value="CARBOHYDRATE KINASE PFKB DOMAIN-CONTAINING PROTEIN"/>
    <property type="match status" value="1"/>
</dbReference>
<keyword evidence="2" id="KW-0479">Metal-binding</keyword>
<comment type="caution">
    <text evidence="5">The sequence shown here is derived from an EMBL/GenBank/DDBJ whole genome shotgun (WGS) entry which is preliminary data.</text>
</comment>
<dbReference type="PROSITE" id="PS00584">
    <property type="entry name" value="PFKB_KINASES_2"/>
    <property type="match status" value="1"/>
</dbReference>
<dbReference type="InterPro" id="IPR029056">
    <property type="entry name" value="Ribokinase-like"/>
</dbReference>
<dbReference type="GO" id="GO:0016301">
    <property type="term" value="F:kinase activity"/>
    <property type="evidence" value="ECO:0007669"/>
    <property type="project" value="UniProtKB-KW"/>
</dbReference>
<dbReference type="SUPFAM" id="SSF53613">
    <property type="entry name" value="Ribokinase-like"/>
    <property type="match status" value="1"/>
</dbReference>
<evidence type="ECO:0000256" key="3">
    <source>
        <dbReference type="ARBA" id="ARBA00022777"/>
    </source>
</evidence>
<evidence type="ECO:0000313" key="5">
    <source>
        <dbReference type="EMBL" id="CAL1271611.1"/>
    </source>
</evidence>
<dbReference type="GO" id="GO:0004730">
    <property type="term" value="F:pseudouridylate synthase activity"/>
    <property type="evidence" value="ECO:0007669"/>
    <property type="project" value="TreeGrafter"/>
</dbReference>
<organism evidence="5 6">
    <name type="scientific">Larinioides sclopetarius</name>
    <dbReference type="NCBI Taxonomy" id="280406"/>
    <lineage>
        <taxon>Eukaryota</taxon>
        <taxon>Metazoa</taxon>
        <taxon>Ecdysozoa</taxon>
        <taxon>Arthropoda</taxon>
        <taxon>Chelicerata</taxon>
        <taxon>Arachnida</taxon>
        <taxon>Araneae</taxon>
        <taxon>Araneomorphae</taxon>
        <taxon>Entelegynae</taxon>
        <taxon>Araneoidea</taxon>
        <taxon>Araneidae</taxon>
        <taxon>Larinioides</taxon>
    </lineage>
</organism>
<dbReference type="EMBL" id="CAXIEN010000055">
    <property type="protein sequence ID" value="CAL1271611.1"/>
    <property type="molecule type" value="Genomic_DNA"/>
</dbReference>
<keyword evidence="3" id="KW-0418">Kinase</keyword>
<protein>
    <recommendedName>
        <fullName evidence="4">Carbohydrate kinase PfkB domain-containing protein</fullName>
    </recommendedName>
</protein>
<gene>
    <name evidence="5" type="ORF">LARSCL_LOCUS5915</name>
</gene>
<keyword evidence="6" id="KW-1185">Reference proteome</keyword>